<dbReference type="InterPro" id="IPR029068">
    <property type="entry name" value="Glyas_Bleomycin-R_OHBP_Dase"/>
</dbReference>
<dbReference type="Proteomes" id="UP000271554">
    <property type="component" value="Chromosome"/>
</dbReference>
<protein>
    <recommendedName>
        <fullName evidence="1">Glyoxalase-like domain-containing protein</fullName>
    </recommendedName>
</protein>
<reference evidence="2 3" key="1">
    <citation type="submission" date="2018-10" db="EMBL/GenBank/DDBJ databases">
        <title>Relationship between Morphology and Antimicrobial Activity in Streptomyces.</title>
        <authorList>
            <person name="Kang H.J."/>
            <person name="Kim S.B."/>
        </authorList>
    </citation>
    <scope>NUCLEOTIDE SEQUENCE [LARGE SCALE GENOMIC DNA]</scope>
    <source>
        <strain evidence="2 3">BH38</strain>
    </source>
</reference>
<dbReference type="KEGG" id="shun:DWB77_03281"/>
<proteinExistence type="predicted"/>
<evidence type="ECO:0000259" key="1">
    <source>
        <dbReference type="Pfam" id="PF18029"/>
    </source>
</evidence>
<dbReference type="Gene3D" id="3.10.180.10">
    <property type="entry name" value="2,3-Dihydroxybiphenyl 1,2-Dioxygenase, domain 1"/>
    <property type="match status" value="1"/>
</dbReference>
<feature type="domain" description="Glyoxalase-like" evidence="1">
    <location>
        <begin position="7"/>
        <end position="148"/>
    </location>
</feature>
<gene>
    <name evidence="2" type="ORF">DWB77_03281</name>
</gene>
<dbReference type="EMBL" id="CP032698">
    <property type="protein sequence ID" value="AYG81139.1"/>
    <property type="molecule type" value="Genomic_DNA"/>
</dbReference>
<accession>A0A387HCF0</accession>
<evidence type="ECO:0000313" key="3">
    <source>
        <dbReference type="Proteomes" id="UP000271554"/>
    </source>
</evidence>
<dbReference type="PANTHER" id="PTHR35908">
    <property type="entry name" value="HYPOTHETICAL FUSION PROTEIN"/>
    <property type="match status" value="1"/>
</dbReference>
<dbReference type="SUPFAM" id="SSF54593">
    <property type="entry name" value="Glyoxalase/Bleomycin resistance protein/Dihydroxybiphenyl dioxygenase"/>
    <property type="match status" value="1"/>
</dbReference>
<dbReference type="RefSeq" id="WP_120721949.1">
    <property type="nucleotide sequence ID" value="NZ_CP032698.1"/>
</dbReference>
<dbReference type="OrthoDB" id="5524593at2"/>
<keyword evidence="3" id="KW-1185">Reference proteome</keyword>
<sequence length="149" mass="16304">MTLHWKLVVDAADPHTQADFWAAALGYETEDNSLLIGRLRAAGAIGEELTLEHGGRTAFRDLVAVRHPDDSYDPESGTGLGRRILFQRVPEAKTVKNRLHIDVHAAPGEREAEVTRLTGLGASVLRHVREAGGEFTVMADPEGNEFCVH</sequence>
<dbReference type="InterPro" id="IPR041581">
    <property type="entry name" value="Glyoxalase_6"/>
</dbReference>
<name>A0A387HCF0_9ACTN</name>
<dbReference type="AlphaFoldDB" id="A0A387HCF0"/>
<evidence type="ECO:0000313" key="2">
    <source>
        <dbReference type="EMBL" id="AYG81139.1"/>
    </source>
</evidence>
<dbReference type="Pfam" id="PF18029">
    <property type="entry name" value="Glyoxalase_6"/>
    <property type="match status" value="1"/>
</dbReference>
<organism evidence="2 3">
    <name type="scientific">Streptomyces hundungensis</name>
    <dbReference type="NCBI Taxonomy" id="1077946"/>
    <lineage>
        <taxon>Bacteria</taxon>
        <taxon>Bacillati</taxon>
        <taxon>Actinomycetota</taxon>
        <taxon>Actinomycetes</taxon>
        <taxon>Kitasatosporales</taxon>
        <taxon>Streptomycetaceae</taxon>
        <taxon>Streptomyces</taxon>
    </lineage>
</organism>
<dbReference type="PANTHER" id="PTHR35908:SF1">
    <property type="entry name" value="CONSERVED PROTEIN"/>
    <property type="match status" value="1"/>
</dbReference>